<dbReference type="Pfam" id="PF16344">
    <property type="entry name" value="FecR_C"/>
    <property type="match status" value="1"/>
</dbReference>
<evidence type="ECO:0000313" key="5">
    <source>
        <dbReference type="Proteomes" id="UP000192276"/>
    </source>
</evidence>
<keyword evidence="1" id="KW-1133">Transmembrane helix</keyword>
<dbReference type="Gene3D" id="3.55.50.30">
    <property type="match status" value="1"/>
</dbReference>
<reference evidence="5" key="1">
    <citation type="submission" date="2016-04" db="EMBL/GenBank/DDBJ databases">
        <authorList>
            <person name="Chen L."/>
            <person name="Zhuang W."/>
            <person name="Wang G."/>
        </authorList>
    </citation>
    <scope>NUCLEOTIDE SEQUENCE [LARGE SCALE GENOMIC DNA]</scope>
    <source>
        <strain evidence="5">208</strain>
    </source>
</reference>
<gene>
    <name evidence="4" type="ORF">A4R26_06710</name>
</gene>
<evidence type="ECO:0000256" key="1">
    <source>
        <dbReference type="SAM" id="Phobius"/>
    </source>
</evidence>
<feature type="domain" description="FecR protein" evidence="2">
    <location>
        <begin position="127"/>
        <end position="219"/>
    </location>
</feature>
<dbReference type="PANTHER" id="PTHR30273:SF2">
    <property type="entry name" value="PROTEIN FECR"/>
    <property type="match status" value="1"/>
</dbReference>
<keyword evidence="1" id="KW-0472">Membrane</keyword>
<evidence type="ECO:0000259" key="2">
    <source>
        <dbReference type="Pfam" id="PF04773"/>
    </source>
</evidence>
<evidence type="ECO:0000259" key="3">
    <source>
        <dbReference type="Pfam" id="PF16344"/>
    </source>
</evidence>
<dbReference type="InterPro" id="IPR006860">
    <property type="entry name" value="FecR"/>
</dbReference>
<keyword evidence="5" id="KW-1185">Reference proteome</keyword>
<dbReference type="InterPro" id="IPR012373">
    <property type="entry name" value="Ferrdict_sens_TM"/>
</dbReference>
<organism evidence="4 5">
    <name type="scientific">Niastella populi</name>
    <dbReference type="NCBI Taxonomy" id="550983"/>
    <lineage>
        <taxon>Bacteria</taxon>
        <taxon>Pseudomonadati</taxon>
        <taxon>Bacteroidota</taxon>
        <taxon>Chitinophagia</taxon>
        <taxon>Chitinophagales</taxon>
        <taxon>Chitinophagaceae</taxon>
        <taxon>Niastella</taxon>
    </lineage>
</organism>
<accession>A0A1V9F5T0</accession>
<feature type="domain" description="Protein FecR C-terminal" evidence="3">
    <location>
        <begin position="260"/>
        <end position="317"/>
    </location>
</feature>
<protein>
    <submittedName>
        <fullName evidence="4">Uncharacterized protein</fullName>
    </submittedName>
</protein>
<evidence type="ECO:0000313" key="4">
    <source>
        <dbReference type="EMBL" id="OQP53655.1"/>
    </source>
</evidence>
<feature type="transmembrane region" description="Helical" evidence="1">
    <location>
        <begin position="101"/>
        <end position="119"/>
    </location>
</feature>
<keyword evidence="1" id="KW-0812">Transmembrane</keyword>
<sequence>MDVTSNTIEELLSDESFLAWYFKTDPLATEKWNDRITNDPVQRKLAEEAVQMLQTITIKEQSVDIQRLNNAETRLVNATVNADADQRLAPVVAIRSRKYKWWAAAAIIFLTSVGVWQYFRTTGKLAIQTAYGETRQDVLPDGSQVMLNANTTLNYKKWSEGSDREVWVKGEAFFHVKKTAQKTRFIVHTGNFDVLVTGTQFNVIDRNNKNNVLLKEGSIIIQHEGQEVHMKPGDYVEFRDNGIQRREINNAPVLAWTEHKFIFEKTPMKEVATLVTELYGVKVTLADEASSTDSISGIMPNDNLDVFIQALEASKYDVVKSDKEIQIRRK</sequence>
<name>A0A1V9F5T0_9BACT</name>
<proteinExistence type="predicted"/>
<dbReference type="GO" id="GO:0016989">
    <property type="term" value="F:sigma factor antagonist activity"/>
    <property type="evidence" value="ECO:0007669"/>
    <property type="project" value="TreeGrafter"/>
</dbReference>
<dbReference type="InterPro" id="IPR032508">
    <property type="entry name" value="FecR_C"/>
</dbReference>
<dbReference type="AlphaFoldDB" id="A0A1V9F5T0"/>
<dbReference type="PANTHER" id="PTHR30273">
    <property type="entry name" value="PERIPLASMIC SIGNAL SENSOR AND SIGMA FACTOR ACTIVATOR FECR-RELATED"/>
    <property type="match status" value="1"/>
</dbReference>
<comment type="caution">
    <text evidence="4">The sequence shown here is derived from an EMBL/GenBank/DDBJ whole genome shotgun (WGS) entry which is preliminary data.</text>
</comment>
<dbReference type="OrthoDB" id="923517at2"/>
<dbReference type="EMBL" id="LWBP01000210">
    <property type="protein sequence ID" value="OQP53655.1"/>
    <property type="molecule type" value="Genomic_DNA"/>
</dbReference>
<dbReference type="PIRSF" id="PIRSF018266">
    <property type="entry name" value="FecR"/>
    <property type="match status" value="1"/>
</dbReference>
<dbReference type="Gene3D" id="2.60.120.1440">
    <property type="match status" value="1"/>
</dbReference>
<dbReference type="Pfam" id="PF04773">
    <property type="entry name" value="FecR"/>
    <property type="match status" value="1"/>
</dbReference>
<dbReference type="STRING" id="550983.A4R26_06710"/>
<dbReference type="Proteomes" id="UP000192276">
    <property type="component" value="Unassembled WGS sequence"/>
</dbReference>
<dbReference type="RefSeq" id="WP_081169539.1">
    <property type="nucleotide sequence ID" value="NZ_LWBP01000210.1"/>
</dbReference>